<dbReference type="InterPro" id="IPR000089">
    <property type="entry name" value="Biotin_lipoyl"/>
</dbReference>
<accession>A0ABS5EBE3</accession>
<evidence type="ECO:0000259" key="1">
    <source>
        <dbReference type="Pfam" id="PF00364"/>
    </source>
</evidence>
<sequence>MKADEVRQIAAWLEAAGLDSFELTTPTARLRLVLGGVVAPVAEASRPEALPAVPSLAARGTGIFLDAHPWSDAPLVRPGQRVRAGDIVALLRTRALIQPVTAAEDGIVGAQLVAPGTMVGFGTPLMEFTPETRSTP</sequence>
<dbReference type="RefSeq" id="WP_211865452.1">
    <property type="nucleotide sequence ID" value="NZ_JAAEDI010000002.1"/>
</dbReference>
<organism evidence="2 3">
    <name type="scientific">Neoroseomonas terrae</name>
    <dbReference type="NCBI Taxonomy" id="424799"/>
    <lineage>
        <taxon>Bacteria</taxon>
        <taxon>Pseudomonadati</taxon>
        <taxon>Pseudomonadota</taxon>
        <taxon>Alphaproteobacteria</taxon>
        <taxon>Acetobacterales</taxon>
        <taxon>Acetobacteraceae</taxon>
        <taxon>Neoroseomonas</taxon>
    </lineage>
</organism>
<protein>
    <submittedName>
        <fullName evidence="2">Acetyl-CoA carboxylase biotin carboxyl carrier protein subunit</fullName>
    </submittedName>
</protein>
<dbReference type="Proteomes" id="UP000698752">
    <property type="component" value="Unassembled WGS sequence"/>
</dbReference>
<evidence type="ECO:0000313" key="2">
    <source>
        <dbReference type="EMBL" id="MBR0648332.1"/>
    </source>
</evidence>
<dbReference type="SUPFAM" id="SSF51230">
    <property type="entry name" value="Single hybrid motif"/>
    <property type="match status" value="1"/>
</dbReference>
<dbReference type="EMBL" id="JAAEDI010000002">
    <property type="protein sequence ID" value="MBR0648332.1"/>
    <property type="molecule type" value="Genomic_DNA"/>
</dbReference>
<name>A0ABS5EBE3_9PROT</name>
<evidence type="ECO:0000313" key="3">
    <source>
        <dbReference type="Proteomes" id="UP000698752"/>
    </source>
</evidence>
<dbReference type="Gene3D" id="2.40.50.100">
    <property type="match status" value="1"/>
</dbReference>
<reference evidence="3" key="1">
    <citation type="journal article" date="2021" name="Syst. Appl. Microbiol.">
        <title>Roseomonas hellenica sp. nov., isolated from roots of wild-growing Alkanna tinctoria.</title>
        <authorList>
            <person name="Rat A."/>
            <person name="Naranjo H.D."/>
            <person name="Lebbe L."/>
            <person name="Cnockaert M."/>
            <person name="Krigas N."/>
            <person name="Grigoriadou K."/>
            <person name="Maloupa E."/>
            <person name="Willems A."/>
        </authorList>
    </citation>
    <scope>NUCLEOTIDE SEQUENCE [LARGE SCALE GENOMIC DNA]</scope>
    <source>
        <strain evidence="3">LMG 31159</strain>
    </source>
</reference>
<feature type="domain" description="Lipoyl-binding" evidence="1">
    <location>
        <begin position="74"/>
        <end position="127"/>
    </location>
</feature>
<dbReference type="CDD" id="cd06850">
    <property type="entry name" value="biotinyl_domain"/>
    <property type="match status" value="1"/>
</dbReference>
<proteinExistence type="predicted"/>
<gene>
    <name evidence="2" type="ORF">GXW78_01535</name>
</gene>
<dbReference type="Pfam" id="PF00364">
    <property type="entry name" value="Biotin_lipoyl"/>
    <property type="match status" value="1"/>
</dbReference>
<comment type="caution">
    <text evidence="2">The sequence shown here is derived from an EMBL/GenBank/DDBJ whole genome shotgun (WGS) entry which is preliminary data.</text>
</comment>
<dbReference type="InterPro" id="IPR011053">
    <property type="entry name" value="Single_hybrid_motif"/>
</dbReference>
<keyword evidence="3" id="KW-1185">Reference proteome</keyword>